<organism evidence="1 2">
    <name type="scientific">Nephila pilipes</name>
    <name type="common">Giant wood spider</name>
    <name type="synonym">Nephila maculata</name>
    <dbReference type="NCBI Taxonomy" id="299642"/>
    <lineage>
        <taxon>Eukaryota</taxon>
        <taxon>Metazoa</taxon>
        <taxon>Ecdysozoa</taxon>
        <taxon>Arthropoda</taxon>
        <taxon>Chelicerata</taxon>
        <taxon>Arachnida</taxon>
        <taxon>Araneae</taxon>
        <taxon>Araneomorphae</taxon>
        <taxon>Entelegynae</taxon>
        <taxon>Araneoidea</taxon>
        <taxon>Nephilidae</taxon>
        <taxon>Nephila</taxon>
    </lineage>
</organism>
<dbReference type="EMBL" id="BMAW01097417">
    <property type="protein sequence ID" value="GFS79462.1"/>
    <property type="molecule type" value="Genomic_DNA"/>
</dbReference>
<accession>A0A8X6MV39</accession>
<evidence type="ECO:0000313" key="2">
    <source>
        <dbReference type="Proteomes" id="UP000887013"/>
    </source>
</evidence>
<dbReference type="AlphaFoldDB" id="A0A8X6MV39"/>
<sequence length="87" mass="9664">PSRDEKEKKETIAKSHCGDFGLRTDSSWSSSPSWDGRLTEPVTGMPLALWLLWPRASTGSACRVINSDKRKNNEHPGCIEQIFCSAT</sequence>
<dbReference type="Proteomes" id="UP000887013">
    <property type="component" value="Unassembled WGS sequence"/>
</dbReference>
<feature type="non-terminal residue" evidence="1">
    <location>
        <position position="1"/>
    </location>
</feature>
<keyword evidence="2" id="KW-1185">Reference proteome</keyword>
<reference evidence="1" key="1">
    <citation type="submission" date="2020-08" db="EMBL/GenBank/DDBJ databases">
        <title>Multicomponent nature underlies the extraordinary mechanical properties of spider dragline silk.</title>
        <authorList>
            <person name="Kono N."/>
            <person name="Nakamura H."/>
            <person name="Mori M."/>
            <person name="Yoshida Y."/>
            <person name="Ohtoshi R."/>
            <person name="Malay A.D."/>
            <person name="Moran D.A.P."/>
            <person name="Tomita M."/>
            <person name="Numata K."/>
            <person name="Arakawa K."/>
        </authorList>
    </citation>
    <scope>NUCLEOTIDE SEQUENCE</scope>
</reference>
<gene>
    <name evidence="1" type="ORF">NPIL_120411</name>
</gene>
<name>A0A8X6MV39_NEPPI</name>
<comment type="caution">
    <text evidence="1">The sequence shown here is derived from an EMBL/GenBank/DDBJ whole genome shotgun (WGS) entry which is preliminary data.</text>
</comment>
<protein>
    <submittedName>
        <fullName evidence="1">Uncharacterized protein</fullName>
    </submittedName>
</protein>
<evidence type="ECO:0000313" key="1">
    <source>
        <dbReference type="EMBL" id="GFS79462.1"/>
    </source>
</evidence>
<proteinExistence type="predicted"/>